<evidence type="ECO:0000313" key="1">
    <source>
        <dbReference type="EMBL" id="DAF55362.1"/>
    </source>
</evidence>
<organism evidence="1">
    <name type="scientific">Siphoviridae sp. ctZHD14</name>
    <dbReference type="NCBI Taxonomy" id="2827891"/>
    <lineage>
        <taxon>Viruses</taxon>
        <taxon>Duplodnaviria</taxon>
        <taxon>Heunggongvirae</taxon>
        <taxon>Uroviricota</taxon>
        <taxon>Caudoviricetes</taxon>
    </lineage>
</organism>
<reference evidence="1" key="1">
    <citation type="journal article" date="2021" name="Proc. Natl. Acad. Sci. U.S.A.">
        <title>A Catalog of Tens of Thousands of Viruses from Human Metagenomes Reveals Hidden Associations with Chronic Diseases.</title>
        <authorList>
            <person name="Tisza M.J."/>
            <person name="Buck C.B."/>
        </authorList>
    </citation>
    <scope>NUCLEOTIDE SEQUENCE</scope>
    <source>
        <strain evidence="1">CtZHD14</strain>
    </source>
</reference>
<dbReference type="SUPFAM" id="SSF47240">
    <property type="entry name" value="Ferritin-like"/>
    <property type="match status" value="1"/>
</dbReference>
<dbReference type="InterPro" id="IPR009078">
    <property type="entry name" value="Ferritin-like_SF"/>
</dbReference>
<dbReference type="EMBL" id="BK032687">
    <property type="protein sequence ID" value="DAF55362.1"/>
    <property type="molecule type" value="Genomic_DNA"/>
</dbReference>
<accession>A0A8S5SXT6</accession>
<name>A0A8S5SXT6_9CAUD</name>
<sequence>MLVIKDLVEEIYEEIDGARKYAENALRLKDKDKSLSEMYIGMAKEELGHMNRLHDQVVRIISEYRVSSGEVPKGMEEIYEWQHQKIIKCSAEVKVLIESYK</sequence>
<proteinExistence type="predicted"/>
<protein>
    <submittedName>
        <fullName evidence="1">Rubrerythrin</fullName>
    </submittedName>
</protein>